<keyword evidence="1" id="KW-0732">Signal</keyword>
<organism evidence="2 3">
    <name type="scientific">Folsomia candida</name>
    <name type="common">Springtail</name>
    <dbReference type="NCBI Taxonomy" id="158441"/>
    <lineage>
        <taxon>Eukaryota</taxon>
        <taxon>Metazoa</taxon>
        <taxon>Ecdysozoa</taxon>
        <taxon>Arthropoda</taxon>
        <taxon>Hexapoda</taxon>
        <taxon>Collembola</taxon>
        <taxon>Entomobryomorpha</taxon>
        <taxon>Isotomoidea</taxon>
        <taxon>Isotomidae</taxon>
        <taxon>Proisotominae</taxon>
        <taxon>Folsomia</taxon>
    </lineage>
</organism>
<keyword evidence="3" id="KW-1185">Reference proteome</keyword>
<protein>
    <submittedName>
        <fullName evidence="2">Enolase</fullName>
    </submittedName>
</protein>
<feature type="chain" id="PRO_5012895087" evidence="1">
    <location>
        <begin position="21"/>
        <end position="241"/>
    </location>
</feature>
<dbReference type="AlphaFoldDB" id="A0A226D6Q6"/>
<dbReference type="Proteomes" id="UP000198287">
    <property type="component" value="Unassembled WGS sequence"/>
</dbReference>
<evidence type="ECO:0000313" key="2">
    <source>
        <dbReference type="EMBL" id="OXA40331.1"/>
    </source>
</evidence>
<sequence>MQSFLPAAAIILAFATLANGASSSNTEVSFARLPTTYYLQFILANSLEMGETCSWSDESVRQSGLRQMRKFPRKSMPYWQAFDALVSSTVQKGRTYCNATEMLVCDKEMEKCVCGEHASQTGSKVCRWSRGAACIDREASTDGSFVPKCAQGLGCTYTKDGTPCTSTSPYQYLLESLQNNATYAEYNEGALTGKMCQCTKDDNAKADDTSNNWNRRFKRSLNGDVYAQAEAALLSGGMELH</sequence>
<feature type="signal peptide" evidence="1">
    <location>
        <begin position="1"/>
        <end position="20"/>
    </location>
</feature>
<dbReference type="EMBL" id="LNIX01000034">
    <property type="protein sequence ID" value="OXA40331.1"/>
    <property type="molecule type" value="Genomic_DNA"/>
</dbReference>
<evidence type="ECO:0000313" key="3">
    <source>
        <dbReference type="Proteomes" id="UP000198287"/>
    </source>
</evidence>
<proteinExistence type="predicted"/>
<gene>
    <name evidence="2" type="ORF">Fcan01_24835</name>
</gene>
<name>A0A226D6Q6_FOLCA</name>
<evidence type="ECO:0000256" key="1">
    <source>
        <dbReference type="SAM" id="SignalP"/>
    </source>
</evidence>
<reference evidence="2 3" key="1">
    <citation type="submission" date="2015-12" db="EMBL/GenBank/DDBJ databases">
        <title>The genome of Folsomia candida.</title>
        <authorList>
            <person name="Faddeeva A."/>
            <person name="Derks M.F."/>
            <person name="Anvar Y."/>
            <person name="Smit S."/>
            <person name="Van Straalen N."/>
            <person name="Roelofs D."/>
        </authorList>
    </citation>
    <scope>NUCLEOTIDE SEQUENCE [LARGE SCALE GENOMIC DNA]</scope>
    <source>
        <strain evidence="2 3">VU population</strain>
        <tissue evidence="2">Whole body</tissue>
    </source>
</reference>
<comment type="caution">
    <text evidence="2">The sequence shown here is derived from an EMBL/GenBank/DDBJ whole genome shotgun (WGS) entry which is preliminary data.</text>
</comment>
<accession>A0A226D6Q6</accession>